<dbReference type="FunFam" id="1.10.238.10:FF:000178">
    <property type="entry name" value="Calmodulin-2 A"/>
    <property type="match status" value="1"/>
</dbReference>
<gene>
    <name evidence="9" type="ORF">EVOR1521_LOCUS31374</name>
</gene>
<evidence type="ECO:0000256" key="1">
    <source>
        <dbReference type="ARBA" id="ARBA00005253"/>
    </source>
</evidence>
<dbReference type="AlphaFoldDB" id="A0AA36JSU2"/>
<evidence type="ECO:0000313" key="9">
    <source>
        <dbReference type="EMBL" id="CAJ1410574.1"/>
    </source>
</evidence>
<reference evidence="9" key="1">
    <citation type="submission" date="2023-08" db="EMBL/GenBank/DDBJ databases">
        <authorList>
            <person name="Chen Y."/>
            <person name="Shah S."/>
            <person name="Dougan E. K."/>
            <person name="Thang M."/>
            <person name="Chan C."/>
        </authorList>
    </citation>
    <scope>NUCLEOTIDE SEQUENCE</scope>
</reference>
<comment type="caution">
    <text evidence="9">The sequence shown here is derived from an EMBL/GenBank/DDBJ whole genome shotgun (WGS) entry which is preliminary data.</text>
</comment>
<keyword evidence="3" id="KW-0479">Metal-binding</keyword>
<protein>
    <recommendedName>
        <fullName evidence="2">Calmodulin</fullName>
    </recommendedName>
</protein>
<feature type="region of interest" description="Disordered" evidence="7">
    <location>
        <begin position="168"/>
        <end position="202"/>
    </location>
</feature>
<dbReference type="GO" id="GO:0005509">
    <property type="term" value="F:calcium ion binding"/>
    <property type="evidence" value="ECO:0007669"/>
    <property type="project" value="InterPro"/>
</dbReference>
<evidence type="ECO:0000256" key="2">
    <source>
        <dbReference type="ARBA" id="ARBA00020786"/>
    </source>
</evidence>
<name>A0AA36JSU2_9DINO</name>
<organism evidence="9 10">
    <name type="scientific">Effrenium voratum</name>
    <dbReference type="NCBI Taxonomy" id="2562239"/>
    <lineage>
        <taxon>Eukaryota</taxon>
        <taxon>Sar</taxon>
        <taxon>Alveolata</taxon>
        <taxon>Dinophyceae</taxon>
        <taxon>Suessiales</taxon>
        <taxon>Symbiodiniaceae</taxon>
        <taxon>Effrenium</taxon>
    </lineage>
</organism>
<feature type="domain" description="EF-hand" evidence="8">
    <location>
        <begin position="682"/>
        <end position="717"/>
    </location>
</feature>
<dbReference type="Pfam" id="PF13405">
    <property type="entry name" value="EF-hand_6"/>
    <property type="match status" value="2"/>
</dbReference>
<evidence type="ECO:0000313" key="10">
    <source>
        <dbReference type="Proteomes" id="UP001178507"/>
    </source>
</evidence>
<dbReference type="InterPro" id="IPR050230">
    <property type="entry name" value="CALM/Myosin/TropC-like"/>
</dbReference>
<feature type="region of interest" description="Disordered" evidence="7">
    <location>
        <begin position="22"/>
        <end position="125"/>
    </location>
</feature>
<keyword evidence="6" id="KW-0007">Acetylation</keyword>
<dbReference type="CDD" id="cd00051">
    <property type="entry name" value="EFh"/>
    <property type="match status" value="2"/>
</dbReference>
<feature type="compositionally biased region" description="Basic residues" evidence="7">
    <location>
        <begin position="172"/>
        <end position="190"/>
    </location>
</feature>
<sequence length="1037" mass="119651">MTVMCSFSAWQPRSPMLDMVNLPWRKLGSPPKTLSRPASAPLARRRPPSAGRRPPSAARRAPPPPVLPSAYNAPPRPSSAPQLRSAVPPPRVREPQREGEWKRTPARPASASLRSRKAPAASMGLDPCDDLSQLVAEMKCDACRELSQPGLIVHTMCGEQWVKANFDDPKERRRRTRSGSKTATSKKKARPAPGVVSPSPFLELDAKNTNDAETAWSQTVLATLKGEERGEMERWASRVKEVDAQLTALEETQISLGEPETDELAELPQTSKRKESISMMRRFSRTISPDEMDEHLRTPTPAGRRTVITREHALEAIRRDSRDKRIANRQALMEELDGLLDSLKKDPSEEGFSNSEVNRLYSGFKRFMIPGTIDVHKDDICELLTFLGCVFLDQAEIRSMMDKTTQYEHMGFDDFQHFMGRYAQYCQSQYRVIFDRFDEDESGTISMEELRQMTHYLGFMPTRVMLEEAVEVVCRSRKRSLSFDELVLFLMVYRRREGFCREEVEELRKIHAMHSREQAMPVSKVSVAMMQAFGRQVTSFADKFQDQLQKGLILRSTQISPDPDFEPEKLPFSEFLILCRSCREELHCQLDSLWPPSHVRWSAPVSREDRGLATRCNPHGEGHISDEELREVLRSLGYIPLTKAMLDIYNQVIGVPIPQDLDYDEFFDFVWRFRKQCGFSSDELVDIRDFYVQHDEDGSGEICTLELGTIFRSLGYKATTEDLSGLLLDVDQDQSGFLNFEEFVILMGDFRTLELRKIHDAFSQFAVDGYLQESQIEMACKRLGRHLIDMNHQPEEDDEFDFEDFVDWVDECRHDCMMRDRKLAGFGYWKVECLREAFGEFDKNGNGCLEPDELIRLLRYLDVSEAPKTKAEQRAMIKLVEVARKHAYDAGVREAYFEQHNNITFWTFVQLLRLLQTQKEKREGARLNKLMEQLRFSKFEVEQFRQIFVHWAKCNESAERDDKEIDTETHLLTEEQVCRIFRSAGVSLVGRMRELLVGLEPLQSEHRRLSFHNFLRLMRWVIDNDFAGLGGQVSAMK</sequence>
<dbReference type="InterPro" id="IPR018247">
    <property type="entry name" value="EF_Hand_1_Ca_BS"/>
</dbReference>
<dbReference type="Gene3D" id="1.10.238.10">
    <property type="entry name" value="EF-hand"/>
    <property type="match status" value="3"/>
</dbReference>
<evidence type="ECO:0000256" key="6">
    <source>
        <dbReference type="ARBA" id="ARBA00022990"/>
    </source>
</evidence>
<keyword evidence="5" id="KW-0106">Calcium</keyword>
<proteinExistence type="inferred from homology"/>
<evidence type="ECO:0000256" key="4">
    <source>
        <dbReference type="ARBA" id="ARBA00022737"/>
    </source>
</evidence>
<dbReference type="PROSITE" id="PS50222">
    <property type="entry name" value="EF_HAND_2"/>
    <property type="match status" value="4"/>
</dbReference>
<dbReference type="SUPFAM" id="SSF47473">
    <property type="entry name" value="EF-hand"/>
    <property type="match status" value="4"/>
</dbReference>
<evidence type="ECO:0000259" key="8">
    <source>
        <dbReference type="PROSITE" id="PS50222"/>
    </source>
</evidence>
<evidence type="ECO:0000256" key="5">
    <source>
        <dbReference type="ARBA" id="ARBA00022837"/>
    </source>
</evidence>
<feature type="domain" description="EF-hand" evidence="8">
    <location>
        <begin position="718"/>
        <end position="753"/>
    </location>
</feature>
<feature type="compositionally biased region" description="Basic and acidic residues" evidence="7">
    <location>
        <begin position="91"/>
        <end position="103"/>
    </location>
</feature>
<dbReference type="Proteomes" id="UP001178507">
    <property type="component" value="Unassembled WGS sequence"/>
</dbReference>
<keyword evidence="10" id="KW-1185">Reference proteome</keyword>
<dbReference type="PANTHER" id="PTHR23048:SF0">
    <property type="entry name" value="CALMODULIN LIKE 3"/>
    <property type="match status" value="1"/>
</dbReference>
<evidence type="ECO:0000256" key="7">
    <source>
        <dbReference type="SAM" id="MobiDB-lite"/>
    </source>
</evidence>
<dbReference type="EMBL" id="CAUJNA010003827">
    <property type="protein sequence ID" value="CAJ1410574.1"/>
    <property type="molecule type" value="Genomic_DNA"/>
</dbReference>
<dbReference type="InterPro" id="IPR002048">
    <property type="entry name" value="EF_hand_dom"/>
</dbReference>
<dbReference type="PANTHER" id="PTHR23048">
    <property type="entry name" value="MYOSIN LIGHT CHAIN 1, 3"/>
    <property type="match status" value="1"/>
</dbReference>
<evidence type="ECO:0000256" key="3">
    <source>
        <dbReference type="ARBA" id="ARBA00022723"/>
    </source>
</evidence>
<feature type="domain" description="EF-hand" evidence="8">
    <location>
        <begin position="829"/>
        <end position="864"/>
    </location>
</feature>
<feature type="compositionally biased region" description="Low complexity" evidence="7">
    <location>
        <begin position="34"/>
        <end position="60"/>
    </location>
</feature>
<feature type="domain" description="EF-hand" evidence="8">
    <location>
        <begin position="425"/>
        <end position="460"/>
    </location>
</feature>
<accession>A0AA36JSU2</accession>
<dbReference type="GO" id="GO:0016460">
    <property type="term" value="C:myosin II complex"/>
    <property type="evidence" value="ECO:0007669"/>
    <property type="project" value="TreeGrafter"/>
</dbReference>
<dbReference type="SMART" id="SM00054">
    <property type="entry name" value="EFh"/>
    <property type="match status" value="4"/>
</dbReference>
<keyword evidence="4" id="KW-0677">Repeat</keyword>
<dbReference type="InterPro" id="IPR011992">
    <property type="entry name" value="EF-hand-dom_pair"/>
</dbReference>
<dbReference type="PROSITE" id="PS00018">
    <property type="entry name" value="EF_HAND_1"/>
    <property type="match status" value="4"/>
</dbReference>
<comment type="similarity">
    <text evidence="1">Belongs to the centrin family.</text>
</comment>